<evidence type="ECO:0000313" key="3">
    <source>
        <dbReference type="Proteomes" id="UP000002593"/>
    </source>
</evidence>
<dbReference type="AlphaFoldDB" id="A2BMF0"/>
<dbReference type="HOGENOM" id="CLU_074761_0_1_2"/>
<dbReference type="InterPro" id="IPR029052">
    <property type="entry name" value="Metallo-depent_PP-like"/>
</dbReference>
<dbReference type="eggNOG" id="arCOG01143">
    <property type="taxonomic scope" value="Archaea"/>
</dbReference>
<dbReference type="STRING" id="415426.Hbut_1332"/>
<reference evidence="2 3" key="1">
    <citation type="journal article" date="2007" name="Archaea">
        <title>The genome of Hyperthermus butylicus: a sulfur-reducing, peptide fermenting, neutrophilic Crenarchaeote growing up to 108 degrees C.</title>
        <authorList>
            <person name="Brugger K."/>
            <person name="Chen L."/>
            <person name="Stark M."/>
            <person name="Zibat A."/>
            <person name="Redder P."/>
            <person name="Ruepp A."/>
            <person name="Awayez M."/>
            <person name="She Q."/>
            <person name="Garrett R.A."/>
            <person name="Klenk H.P."/>
        </authorList>
    </citation>
    <scope>NUCLEOTIDE SEQUENCE [LARGE SCALE GENOMIC DNA]</scope>
    <source>
        <strain evidence="3">DSM 5456 / JCM 9403 / PLM1-5</strain>
    </source>
</reference>
<feature type="domain" description="Calcineurin-like phosphoesterase" evidence="1">
    <location>
        <begin position="1"/>
        <end position="206"/>
    </location>
</feature>
<dbReference type="RefSeq" id="WP_011822479.1">
    <property type="nucleotide sequence ID" value="NC_008818.1"/>
</dbReference>
<dbReference type="KEGG" id="hbu:Hbut_1332"/>
<dbReference type="InterPro" id="IPR050126">
    <property type="entry name" value="Ap4A_hydrolase"/>
</dbReference>
<keyword evidence="3" id="KW-1185">Reference proteome</keyword>
<dbReference type="Pfam" id="PF12850">
    <property type="entry name" value="Metallophos_2"/>
    <property type="match status" value="1"/>
</dbReference>
<dbReference type="GeneID" id="4782216"/>
<dbReference type="InterPro" id="IPR011152">
    <property type="entry name" value="Pesterase_MJ0912"/>
</dbReference>
<dbReference type="PANTHER" id="PTHR42850:SF2">
    <property type="entry name" value="BLL5683 PROTEIN"/>
    <property type="match status" value="1"/>
</dbReference>
<evidence type="ECO:0000259" key="1">
    <source>
        <dbReference type="Pfam" id="PF12850"/>
    </source>
</evidence>
<dbReference type="OrthoDB" id="9937at2157"/>
<dbReference type="PANTHER" id="PTHR42850">
    <property type="entry name" value="METALLOPHOSPHOESTERASE"/>
    <property type="match status" value="1"/>
</dbReference>
<dbReference type="InterPro" id="IPR024654">
    <property type="entry name" value="Calcineurin-like_PHP_lpxH"/>
</dbReference>
<protein>
    <submittedName>
        <fullName evidence="2">Diadenosine tetraphosphatase-related serine/threonine protein phosphatase</fullName>
    </submittedName>
</protein>
<gene>
    <name evidence="2" type="ordered locus">Hbut_1332</name>
</gene>
<dbReference type="EMBL" id="CP000493">
    <property type="protein sequence ID" value="ABM81161.1"/>
    <property type="molecule type" value="Genomic_DNA"/>
</dbReference>
<evidence type="ECO:0000313" key="2">
    <source>
        <dbReference type="EMBL" id="ABM81161.1"/>
    </source>
</evidence>
<dbReference type="SUPFAM" id="SSF56300">
    <property type="entry name" value="Metallo-dependent phosphatases"/>
    <property type="match status" value="1"/>
</dbReference>
<dbReference type="Gene3D" id="3.60.21.10">
    <property type="match status" value="1"/>
</dbReference>
<accession>A2BMF0</accession>
<organism evidence="2 3">
    <name type="scientific">Hyperthermus butylicus (strain DSM 5456 / JCM 9403 / PLM1-5)</name>
    <dbReference type="NCBI Taxonomy" id="415426"/>
    <lineage>
        <taxon>Archaea</taxon>
        <taxon>Thermoproteota</taxon>
        <taxon>Thermoprotei</taxon>
        <taxon>Desulfurococcales</taxon>
        <taxon>Pyrodictiaceae</taxon>
        <taxon>Hyperthermus</taxon>
    </lineage>
</organism>
<sequence>MKILLISDIHGNADALKAVLENARGWDAVWVLGDLVDYGPEPHIVVDIVRDLAPEVIVTGNHDYAAAYGVDCRCAPEIHELSEYTRKHITFKLLSREQISWLRSLPKVYSGQVSNLKVYMAHGSPRNPLYGYLRPNLPADELRLALTPSMAALKPRPVKADLVVVGHTHIPVDMTIDWVRIVNPGSVGQPRDGDPRASYAILDVEKGSLEIRRVKYDINSVLAKLRQLGIEEHYFNWLKRILLEGKAYKET</sequence>
<dbReference type="GO" id="GO:0016791">
    <property type="term" value="F:phosphatase activity"/>
    <property type="evidence" value="ECO:0007669"/>
    <property type="project" value="TreeGrafter"/>
</dbReference>
<dbReference type="EnsemblBacteria" id="ABM81161">
    <property type="protein sequence ID" value="ABM81161"/>
    <property type="gene ID" value="Hbut_1332"/>
</dbReference>
<dbReference type="GO" id="GO:0005737">
    <property type="term" value="C:cytoplasm"/>
    <property type="evidence" value="ECO:0007669"/>
    <property type="project" value="TreeGrafter"/>
</dbReference>
<dbReference type="Proteomes" id="UP000002593">
    <property type="component" value="Chromosome"/>
</dbReference>
<name>A2BMF0_HYPBU</name>
<proteinExistence type="predicted"/>
<dbReference type="PIRSF" id="PIRSF000883">
    <property type="entry name" value="Pesterase_MJ0912"/>
    <property type="match status" value="1"/>
</dbReference>